<dbReference type="Pfam" id="PF01429">
    <property type="entry name" value="MBD"/>
    <property type="match status" value="1"/>
</dbReference>
<keyword evidence="2" id="KW-0805">Transcription regulation</keyword>
<evidence type="ECO:0000256" key="3">
    <source>
        <dbReference type="ARBA" id="ARBA00023125"/>
    </source>
</evidence>
<dbReference type="EMBL" id="JACGWL010000001">
    <property type="protein sequence ID" value="KAK4410613.1"/>
    <property type="molecule type" value="Genomic_DNA"/>
</dbReference>
<reference evidence="8" key="2">
    <citation type="journal article" date="2024" name="Plant">
        <title>Genomic evolution and insights into agronomic trait innovations of Sesamum species.</title>
        <authorList>
            <person name="Miao H."/>
            <person name="Wang L."/>
            <person name="Qu L."/>
            <person name="Liu H."/>
            <person name="Sun Y."/>
            <person name="Le M."/>
            <person name="Wang Q."/>
            <person name="Wei S."/>
            <person name="Zheng Y."/>
            <person name="Lin W."/>
            <person name="Duan Y."/>
            <person name="Cao H."/>
            <person name="Xiong S."/>
            <person name="Wang X."/>
            <person name="Wei L."/>
            <person name="Li C."/>
            <person name="Ma Q."/>
            <person name="Ju M."/>
            <person name="Zhao R."/>
            <person name="Li G."/>
            <person name="Mu C."/>
            <person name="Tian Q."/>
            <person name="Mei H."/>
            <person name="Zhang T."/>
            <person name="Gao T."/>
            <person name="Zhang H."/>
        </authorList>
    </citation>
    <scope>NUCLEOTIDE SEQUENCE</scope>
    <source>
        <strain evidence="8">K16</strain>
    </source>
</reference>
<name>A0AAE2C6A8_9LAMI</name>
<keyword evidence="4" id="KW-0804">Transcription</keyword>
<evidence type="ECO:0000256" key="6">
    <source>
        <dbReference type="SAM" id="MobiDB-lite"/>
    </source>
</evidence>
<accession>A0AAE2C6A8</accession>
<evidence type="ECO:0000313" key="8">
    <source>
        <dbReference type="EMBL" id="KAK4410613.1"/>
    </source>
</evidence>
<evidence type="ECO:0000256" key="2">
    <source>
        <dbReference type="ARBA" id="ARBA00023015"/>
    </source>
</evidence>
<dbReference type="InterPro" id="IPR016177">
    <property type="entry name" value="DNA-bd_dom_sf"/>
</dbReference>
<feature type="domain" description="MBD" evidence="7">
    <location>
        <begin position="9"/>
        <end position="99"/>
    </location>
</feature>
<dbReference type="InterPro" id="IPR001739">
    <property type="entry name" value="Methyl_CpG_DNA-bd"/>
</dbReference>
<dbReference type="SUPFAM" id="SSF54171">
    <property type="entry name" value="DNA-binding domain"/>
    <property type="match status" value="1"/>
</dbReference>
<dbReference type="Proteomes" id="UP001289374">
    <property type="component" value="Unassembled WGS sequence"/>
</dbReference>
<evidence type="ECO:0000259" key="7">
    <source>
        <dbReference type="PROSITE" id="PS50982"/>
    </source>
</evidence>
<dbReference type="PANTHER" id="PTHR33729">
    <property type="entry name" value="METHYL-CPG BINDING DOMAIN CONTAINING PROTEIN, EXPRESSED"/>
    <property type="match status" value="1"/>
</dbReference>
<evidence type="ECO:0000256" key="4">
    <source>
        <dbReference type="ARBA" id="ARBA00023163"/>
    </source>
</evidence>
<keyword evidence="3" id="KW-0238">DNA-binding</keyword>
<protein>
    <submittedName>
        <fullName evidence="8">Methyl-CpG-binding domain-containing protein 10</fullName>
    </submittedName>
</protein>
<evidence type="ECO:0000313" key="9">
    <source>
        <dbReference type="Proteomes" id="UP001289374"/>
    </source>
</evidence>
<sequence>MADAQRGPKEDVVSVELPAPASWKKLLCDWANFGGPCVALLNGAIGYLPKKGGTPKKNEILFIAPTGEEIGNRKQLEQYLKAHPGSPALSEFDWGTGETPKKIS</sequence>
<gene>
    <name evidence="8" type="ORF">Sango_0134300</name>
</gene>
<dbReference type="InterPro" id="IPR039622">
    <property type="entry name" value="MBD10/11"/>
</dbReference>
<dbReference type="AlphaFoldDB" id="A0AAE2C6A8"/>
<organism evidence="8 9">
    <name type="scientific">Sesamum angolense</name>
    <dbReference type="NCBI Taxonomy" id="2727404"/>
    <lineage>
        <taxon>Eukaryota</taxon>
        <taxon>Viridiplantae</taxon>
        <taxon>Streptophyta</taxon>
        <taxon>Embryophyta</taxon>
        <taxon>Tracheophyta</taxon>
        <taxon>Spermatophyta</taxon>
        <taxon>Magnoliopsida</taxon>
        <taxon>eudicotyledons</taxon>
        <taxon>Gunneridae</taxon>
        <taxon>Pentapetalae</taxon>
        <taxon>asterids</taxon>
        <taxon>lamiids</taxon>
        <taxon>Lamiales</taxon>
        <taxon>Pedaliaceae</taxon>
        <taxon>Sesamum</taxon>
    </lineage>
</organism>
<proteinExistence type="predicted"/>
<keyword evidence="9" id="KW-1185">Reference proteome</keyword>
<dbReference type="PROSITE" id="PS50982">
    <property type="entry name" value="MBD"/>
    <property type="match status" value="1"/>
</dbReference>
<dbReference type="Gene3D" id="3.30.890.10">
    <property type="entry name" value="Methyl-cpg-binding Protein 2, Chain A"/>
    <property type="match status" value="1"/>
</dbReference>
<evidence type="ECO:0000256" key="5">
    <source>
        <dbReference type="ARBA" id="ARBA00023242"/>
    </source>
</evidence>
<comment type="caution">
    <text evidence="8">The sequence shown here is derived from an EMBL/GenBank/DDBJ whole genome shotgun (WGS) entry which is preliminary data.</text>
</comment>
<keyword evidence="5" id="KW-0539">Nucleus</keyword>
<comment type="subcellular location">
    <subcellularLocation>
        <location evidence="1">Nucleus</location>
    </subcellularLocation>
</comment>
<feature type="region of interest" description="Disordered" evidence="6">
    <location>
        <begin position="84"/>
        <end position="104"/>
    </location>
</feature>
<dbReference type="PANTHER" id="PTHR33729:SF6">
    <property type="entry name" value="METHYL-CPG-BINDING DOMAIN-CONTAINING PROTEIN 11"/>
    <property type="match status" value="1"/>
</dbReference>
<evidence type="ECO:0000256" key="1">
    <source>
        <dbReference type="ARBA" id="ARBA00004123"/>
    </source>
</evidence>
<dbReference type="GO" id="GO:0003677">
    <property type="term" value="F:DNA binding"/>
    <property type="evidence" value="ECO:0007669"/>
    <property type="project" value="UniProtKB-KW"/>
</dbReference>
<dbReference type="GO" id="GO:0005634">
    <property type="term" value="C:nucleus"/>
    <property type="evidence" value="ECO:0007669"/>
    <property type="project" value="UniProtKB-SubCell"/>
</dbReference>
<reference evidence="8" key="1">
    <citation type="submission" date="2020-06" db="EMBL/GenBank/DDBJ databases">
        <authorList>
            <person name="Li T."/>
            <person name="Hu X."/>
            <person name="Zhang T."/>
            <person name="Song X."/>
            <person name="Zhang H."/>
            <person name="Dai N."/>
            <person name="Sheng W."/>
            <person name="Hou X."/>
            <person name="Wei L."/>
        </authorList>
    </citation>
    <scope>NUCLEOTIDE SEQUENCE</scope>
    <source>
        <strain evidence="8">K16</strain>
        <tissue evidence="8">Leaf</tissue>
    </source>
</reference>